<sequence>MWLIRFLPRELFDGILDLQNLARLSSACHDLGAIVAPPRRYGIFVRRLKIVVSSLGCTNLGCTNPDCDYDWDCSPDTEAYYAVANPENGGIPARSWQVSVALCKTRRVQYMTH</sequence>
<reference evidence="2" key="4">
    <citation type="journal article" date="2015" name="G3 (Bethesda)">
        <title>Genome sequences of three phytopathogenic species of the Magnaporthaceae family of fungi.</title>
        <authorList>
            <person name="Okagaki L.H."/>
            <person name="Nunes C.C."/>
            <person name="Sailsbery J."/>
            <person name="Clay B."/>
            <person name="Brown D."/>
            <person name="John T."/>
            <person name="Oh Y."/>
            <person name="Young N."/>
            <person name="Fitzgerald M."/>
            <person name="Haas B.J."/>
            <person name="Zeng Q."/>
            <person name="Young S."/>
            <person name="Adiconis X."/>
            <person name="Fan L."/>
            <person name="Levin J.Z."/>
            <person name="Mitchell T.K."/>
            <person name="Okubara P.A."/>
            <person name="Farman M.L."/>
            <person name="Kohn L.M."/>
            <person name="Birren B."/>
            <person name="Ma L.-J."/>
            <person name="Dean R.A."/>
        </authorList>
    </citation>
    <scope>NUCLEOTIDE SEQUENCE</scope>
    <source>
        <strain evidence="2">R3-111a-1</strain>
    </source>
</reference>
<dbReference type="HOGENOM" id="CLU_2133673_0_0_1"/>
<dbReference type="EMBL" id="GL385396">
    <property type="protein sequence ID" value="EJT79633.1"/>
    <property type="molecule type" value="Genomic_DNA"/>
</dbReference>
<proteinExistence type="predicted"/>
<reference evidence="3" key="1">
    <citation type="submission" date="2010-07" db="EMBL/GenBank/DDBJ databases">
        <title>The genome sequence of Gaeumannomyces graminis var. tritici strain R3-111a-1.</title>
        <authorList>
            <consortium name="The Broad Institute Genome Sequencing Platform"/>
            <person name="Ma L.-J."/>
            <person name="Dead R."/>
            <person name="Young S."/>
            <person name="Zeng Q."/>
            <person name="Koehrsen M."/>
            <person name="Alvarado L."/>
            <person name="Berlin A."/>
            <person name="Chapman S.B."/>
            <person name="Chen Z."/>
            <person name="Freedman E."/>
            <person name="Gellesch M."/>
            <person name="Goldberg J."/>
            <person name="Griggs A."/>
            <person name="Gujja S."/>
            <person name="Heilman E.R."/>
            <person name="Heiman D."/>
            <person name="Hepburn T."/>
            <person name="Howarth C."/>
            <person name="Jen D."/>
            <person name="Larson L."/>
            <person name="Mehta T."/>
            <person name="Neiman D."/>
            <person name="Pearson M."/>
            <person name="Roberts A."/>
            <person name="Saif S."/>
            <person name="Shea T."/>
            <person name="Shenoy N."/>
            <person name="Sisk P."/>
            <person name="Stolte C."/>
            <person name="Sykes S."/>
            <person name="Walk T."/>
            <person name="White J."/>
            <person name="Yandava C."/>
            <person name="Haas B."/>
            <person name="Nusbaum C."/>
            <person name="Birren B."/>
        </authorList>
    </citation>
    <scope>NUCLEOTIDE SEQUENCE [LARGE SCALE GENOMIC DNA]</scope>
    <source>
        <strain evidence="3">R3-111a-1</strain>
    </source>
</reference>
<evidence type="ECO:0000313" key="3">
    <source>
        <dbReference type="Proteomes" id="UP000006039"/>
    </source>
</evidence>
<dbReference type="Proteomes" id="UP000006039">
    <property type="component" value="Unassembled WGS sequence"/>
</dbReference>
<dbReference type="AlphaFoldDB" id="J3NTW8"/>
<name>J3NTW8_GAET3</name>
<dbReference type="EnsemblFungi" id="EJT79633">
    <property type="protein sequence ID" value="EJT79633"/>
    <property type="gene ID" value="GGTG_04717"/>
</dbReference>
<organism evidence="1">
    <name type="scientific">Gaeumannomyces tritici (strain R3-111a-1)</name>
    <name type="common">Wheat and barley take-all root rot fungus</name>
    <name type="synonym">Gaeumannomyces graminis var. tritici</name>
    <dbReference type="NCBI Taxonomy" id="644352"/>
    <lineage>
        <taxon>Eukaryota</taxon>
        <taxon>Fungi</taxon>
        <taxon>Dikarya</taxon>
        <taxon>Ascomycota</taxon>
        <taxon>Pezizomycotina</taxon>
        <taxon>Sordariomycetes</taxon>
        <taxon>Sordariomycetidae</taxon>
        <taxon>Magnaporthales</taxon>
        <taxon>Magnaporthaceae</taxon>
        <taxon>Gaeumannomyces</taxon>
    </lineage>
</organism>
<reference evidence="1" key="2">
    <citation type="submission" date="2010-07" db="EMBL/GenBank/DDBJ databases">
        <authorList>
            <consortium name="The Broad Institute Genome Sequencing Platform"/>
            <consortium name="Broad Institute Genome Sequencing Center for Infectious Disease"/>
            <person name="Ma L.-J."/>
            <person name="Dead R."/>
            <person name="Young S."/>
            <person name="Zeng Q."/>
            <person name="Koehrsen M."/>
            <person name="Alvarado L."/>
            <person name="Berlin A."/>
            <person name="Chapman S.B."/>
            <person name="Chen Z."/>
            <person name="Freedman E."/>
            <person name="Gellesch M."/>
            <person name="Goldberg J."/>
            <person name="Griggs A."/>
            <person name="Gujja S."/>
            <person name="Heilman E.R."/>
            <person name="Heiman D."/>
            <person name="Hepburn T."/>
            <person name="Howarth C."/>
            <person name="Jen D."/>
            <person name="Larson L."/>
            <person name="Mehta T."/>
            <person name="Neiman D."/>
            <person name="Pearson M."/>
            <person name="Roberts A."/>
            <person name="Saif S."/>
            <person name="Shea T."/>
            <person name="Shenoy N."/>
            <person name="Sisk P."/>
            <person name="Stolte C."/>
            <person name="Sykes S."/>
            <person name="Walk T."/>
            <person name="White J."/>
            <person name="Yandava C."/>
            <person name="Haas B."/>
            <person name="Nusbaum C."/>
            <person name="Birren B."/>
        </authorList>
    </citation>
    <scope>NUCLEOTIDE SEQUENCE</scope>
    <source>
        <strain evidence="1">R3-111a-1</strain>
    </source>
</reference>
<gene>
    <name evidence="2" type="primary">20345175</name>
    <name evidence="1" type="ORF">GGTG_04717</name>
</gene>
<evidence type="ECO:0000313" key="1">
    <source>
        <dbReference type="EMBL" id="EJT79633.1"/>
    </source>
</evidence>
<protein>
    <recommendedName>
        <fullName evidence="4">F-box domain-containing protein</fullName>
    </recommendedName>
</protein>
<evidence type="ECO:0008006" key="4">
    <source>
        <dbReference type="Google" id="ProtNLM"/>
    </source>
</evidence>
<reference evidence="2" key="5">
    <citation type="submission" date="2018-04" db="UniProtKB">
        <authorList>
            <consortium name="EnsemblFungi"/>
        </authorList>
    </citation>
    <scope>IDENTIFICATION</scope>
    <source>
        <strain evidence="2">R3-111a-1</strain>
    </source>
</reference>
<dbReference type="RefSeq" id="XP_009220778.1">
    <property type="nucleotide sequence ID" value="XM_009222514.1"/>
</dbReference>
<dbReference type="VEuPathDB" id="FungiDB:GGTG_04717"/>
<keyword evidence="3" id="KW-1185">Reference proteome</keyword>
<evidence type="ECO:0000313" key="2">
    <source>
        <dbReference type="EnsemblFungi" id="EJT79633"/>
    </source>
</evidence>
<dbReference type="GeneID" id="20345175"/>
<reference evidence="1" key="3">
    <citation type="submission" date="2010-09" db="EMBL/GenBank/DDBJ databases">
        <title>Annotation of Gaeumannomyces graminis var. tritici R3-111a-1.</title>
        <authorList>
            <consortium name="The Broad Institute Genome Sequencing Platform"/>
            <person name="Ma L.-J."/>
            <person name="Dead R."/>
            <person name="Young S.K."/>
            <person name="Zeng Q."/>
            <person name="Gargeya S."/>
            <person name="Fitzgerald M."/>
            <person name="Haas B."/>
            <person name="Abouelleil A."/>
            <person name="Alvarado L."/>
            <person name="Arachchi H.M."/>
            <person name="Berlin A."/>
            <person name="Brown A."/>
            <person name="Chapman S.B."/>
            <person name="Chen Z."/>
            <person name="Dunbar C."/>
            <person name="Freedman E."/>
            <person name="Gearin G."/>
            <person name="Gellesch M."/>
            <person name="Goldberg J."/>
            <person name="Griggs A."/>
            <person name="Gujja S."/>
            <person name="Heiman D."/>
            <person name="Howarth C."/>
            <person name="Larson L."/>
            <person name="Lui A."/>
            <person name="MacDonald P.J.P."/>
            <person name="Mehta T."/>
            <person name="Montmayeur A."/>
            <person name="Murphy C."/>
            <person name="Neiman D."/>
            <person name="Pearson M."/>
            <person name="Priest M."/>
            <person name="Roberts A."/>
            <person name="Saif S."/>
            <person name="Shea T."/>
            <person name="Shenoy N."/>
            <person name="Sisk P."/>
            <person name="Stolte C."/>
            <person name="Sykes S."/>
            <person name="Yandava C."/>
            <person name="Wortman J."/>
            <person name="Nusbaum C."/>
            <person name="Birren B."/>
        </authorList>
    </citation>
    <scope>NUCLEOTIDE SEQUENCE</scope>
    <source>
        <strain evidence="1">R3-111a-1</strain>
    </source>
</reference>
<dbReference type="OrthoDB" id="5410873at2759"/>
<accession>J3NTW8</accession>